<evidence type="ECO:0000313" key="2">
    <source>
        <dbReference type="Proteomes" id="UP000029922"/>
    </source>
</evidence>
<proteinExistence type="predicted"/>
<comment type="caution">
    <text evidence="1">The sequence shown here is derived from an EMBL/GenBank/DDBJ whole genome shotgun (WGS) entry which is preliminary data.</text>
</comment>
<protein>
    <recommendedName>
        <fullName evidence="3">Phage protein</fullName>
    </recommendedName>
</protein>
<evidence type="ECO:0000313" key="1">
    <source>
        <dbReference type="EMBL" id="TLE00951.1"/>
    </source>
</evidence>
<dbReference type="OrthoDB" id="378710at2"/>
<dbReference type="RefSeq" id="WP_138069980.1">
    <property type="nucleotide sequence ID" value="NZ_FZML01000019.1"/>
</dbReference>
<dbReference type="AlphaFoldDB" id="A0A4U8TKK3"/>
<organism evidence="1 2">
    <name type="scientific">Helicobacter muridarum</name>
    <dbReference type="NCBI Taxonomy" id="216"/>
    <lineage>
        <taxon>Bacteria</taxon>
        <taxon>Pseudomonadati</taxon>
        <taxon>Campylobacterota</taxon>
        <taxon>Epsilonproteobacteria</taxon>
        <taxon>Campylobacterales</taxon>
        <taxon>Helicobacteraceae</taxon>
        <taxon>Helicobacter</taxon>
    </lineage>
</organism>
<name>A0A4U8TKK3_9HELI</name>
<reference evidence="1 2" key="1">
    <citation type="journal article" date="2014" name="Genome Announc.">
        <title>Draft genome sequences of eight enterohepatic helicobacter species isolated from both laboratory and wild rodents.</title>
        <authorList>
            <person name="Sheh A."/>
            <person name="Shen Z."/>
            <person name="Fox J.G."/>
        </authorList>
    </citation>
    <scope>NUCLEOTIDE SEQUENCE [LARGE SCALE GENOMIC DNA]</scope>
    <source>
        <strain evidence="1 2">ST1</strain>
    </source>
</reference>
<dbReference type="Gene3D" id="3.30.420.240">
    <property type="match status" value="1"/>
</dbReference>
<dbReference type="Proteomes" id="UP000029922">
    <property type="component" value="Unassembled WGS sequence"/>
</dbReference>
<accession>A0A4U8TKK3</accession>
<dbReference type="EMBL" id="JRPD02000004">
    <property type="protein sequence ID" value="TLE00951.1"/>
    <property type="molecule type" value="Genomic_DNA"/>
</dbReference>
<evidence type="ECO:0008006" key="3">
    <source>
        <dbReference type="Google" id="ProtNLM"/>
    </source>
</evidence>
<gene>
    <name evidence="1" type="ORF">LS73_003380</name>
</gene>
<sequence length="415" mass="47289">MQDDFKGCSSFSAEASLNDCRTHTALAVCPHLHNKKGYSVMQCQRHKSTPAKSTCKTTQLCKIKSFGAGKKIRGTNFLSIRPDLIICDDIENDENTESKTQRDKLYKWFNKAILKLPSRLNPHYNIVVVGTTLHYDSLLQRISQRNDFATFNFPLLLQMPSNLDVLTKENLATFKPKGYKLDDEALNIKEILSDYLEDKASFYSEFQNEPLDKDNAPLSNYTTYTTLPKELEICVIGIDPSLGKSRSDYFALSTLFYDRAQKKLYASSKGYKLTPDKMIDKILSLYIKTQSLTQNITIACESVAFQEFFKDELKKRFQNLGIFAPIIGIKNTQNKAIRLDSLAPLLSEGDLLIYEQDNLLKEELDTYPKCPHDDLLDSIDIAKQAMNTHAAINYKVALHAQKEFGKHFRALKDEL</sequence>